<dbReference type="EMBL" id="MN079123">
    <property type="protein sequence ID" value="QEA06062.1"/>
    <property type="molecule type" value="Genomic_DNA"/>
</dbReference>
<dbReference type="SUPFAM" id="SSF47781">
    <property type="entry name" value="RuvA domain 2-like"/>
    <property type="match status" value="1"/>
</dbReference>
<proteinExistence type="predicted"/>
<feature type="domain" description="Helix-hairpin-helix DNA-binding motif class 1" evidence="1">
    <location>
        <begin position="62"/>
        <end position="81"/>
    </location>
</feature>
<dbReference type="InterPro" id="IPR051675">
    <property type="entry name" value="Endo/Exo/Phosphatase_dom_1"/>
</dbReference>
<organism evidence="2">
    <name type="scientific">uncultured organism</name>
    <dbReference type="NCBI Taxonomy" id="155900"/>
    <lineage>
        <taxon>unclassified sequences</taxon>
        <taxon>environmental samples</taxon>
    </lineage>
</organism>
<dbReference type="PANTHER" id="PTHR21180">
    <property type="entry name" value="ENDONUCLEASE/EXONUCLEASE/PHOSPHATASE FAMILY DOMAIN-CONTAINING PROTEIN 1"/>
    <property type="match status" value="1"/>
</dbReference>
<feature type="domain" description="Helix-hairpin-helix DNA-binding motif class 1" evidence="1">
    <location>
        <begin position="32"/>
        <end position="51"/>
    </location>
</feature>
<dbReference type="NCBIfam" id="TIGR00426">
    <property type="entry name" value="competence protein ComEA helix-hairpin-helix repeat region"/>
    <property type="match status" value="1"/>
</dbReference>
<dbReference type="GO" id="GO:0006281">
    <property type="term" value="P:DNA repair"/>
    <property type="evidence" value="ECO:0007669"/>
    <property type="project" value="InterPro"/>
</dbReference>
<protein>
    <recommendedName>
        <fullName evidence="1">Helix-hairpin-helix DNA-binding motif class 1 domain-containing protein</fullName>
    </recommendedName>
</protein>
<dbReference type="GO" id="GO:0003677">
    <property type="term" value="F:DNA binding"/>
    <property type="evidence" value="ECO:0007669"/>
    <property type="project" value="InterPro"/>
</dbReference>
<dbReference type="PANTHER" id="PTHR21180:SF32">
    <property type="entry name" value="ENDONUCLEASE_EXONUCLEASE_PHOSPHATASE FAMILY DOMAIN-CONTAINING PROTEIN 1"/>
    <property type="match status" value="1"/>
</dbReference>
<dbReference type="InterPro" id="IPR010994">
    <property type="entry name" value="RuvA_2-like"/>
</dbReference>
<dbReference type="Gene3D" id="1.10.150.280">
    <property type="entry name" value="AF1531-like domain"/>
    <property type="match status" value="1"/>
</dbReference>
<gene>
    <name evidence="2" type="ORF">KBTEX_02391</name>
</gene>
<sequence length="85" mass="8759">MKLLKTALCAAALAVAPAVFAAAINLNEADVEALQRLDGIGPVKAAAIVDYRAAHGPFESKQGLTAVDGIGETTLEGIREDVTVR</sequence>
<name>A0A5B8REW6_9ZZZZ</name>
<reference evidence="2" key="1">
    <citation type="submission" date="2019-06" db="EMBL/GenBank/DDBJ databases">
        <authorList>
            <person name="Murdoch R.W."/>
            <person name="Fathepure B."/>
        </authorList>
    </citation>
    <scope>NUCLEOTIDE SEQUENCE</scope>
</reference>
<dbReference type="AlphaFoldDB" id="A0A5B8REW6"/>
<evidence type="ECO:0000313" key="2">
    <source>
        <dbReference type="EMBL" id="QEA06062.1"/>
    </source>
</evidence>
<dbReference type="Pfam" id="PF12836">
    <property type="entry name" value="HHH_3"/>
    <property type="match status" value="1"/>
</dbReference>
<dbReference type="InterPro" id="IPR003583">
    <property type="entry name" value="Hlx-hairpin-Hlx_DNA-bd_motif"/>
</dbReference>
<dbReference type="InterPro" id="IPR004509">
    <property type="entry name" value="Competence_ComEA_HhH"/>
</dbReference>
<accession>A0A5B8REW6</accession>
<evidence type="ECO:0000259" key="1">
    <source>
        <dbReference type="SMART" id="SM00278"/>
    </source>
</evidence>
<dbReference type="SMART" id="SM00278">
    <property type="entry name" value="HhH1"/>
    <property type="match status" value="2"/>
</dbReference>